<feature type="signal peptide" evidence="1">
    <location>
        <begin position="1"/>
        <end position="29"/>
    </location>
</feature>
<feature type="chain" id="PRO_5043970563" description="HEAT repeat domain-containing protein" evidence="1">
    <location>
        <begin position="30"/>
        <end position="520"/>
    </location>
</feature>
<evidence type="ECO:0000256" key="1">
    <source>
        <dbReference type="SAM" id="SignalP"/>
    </source>
</evidence>
<sequence length="520" mass="58832">MMTYNTYWKGLVLTIALCLMMFCRNSLQAQNYSNYQEQQGEVVYKIQNPFYTIELRHKGKVKFSADGTAIENIEPGGYLKFSKSTFGNKRTIHLIGREGGYQEKLYFVGKKKEKWHPEGENYLKSSLEEIFRISGIGADTKVWNLYQKGGAQSVLQEISKIDNSRVKSLYFSALLGIPQLTSNEINTVCVRIGKELESETEKGRLFRESARTFLAGDPTAKTYFFEMAKIASSNEKAEALYHILQKHQLSEKQLLYLFATIRTIDSSVEKRRVLSGIDRQKIFNNAQVVNAYFATLKSIDSNFELSQCLQYLLKVKNQNPQVILGVLSGCQEISSSYEKARVLKQVIPYLNTGEQVTNEYFKTVISVSSSHEKGEVLRKFIHSEKLTFQNQLAFYKAVSSISSSYEKGSVLREVINRYPASKIQLAGFFDVVAELTSNVEKGGLLRALSQKEKLSEVAILGILELVPGISSSLEKAEVLLALCKHIDMEHKNTLAAYQKAASTISSSMEFRRVMDALYKE</sequence>
<evidence type="ECO:0000313" key="2">
    <source>
        <dbReference type="EMBL" id="MEN7551156.1"/>
    </source>
</evidence>
<protein>
    <recommendedName>
        <fullName evidence="4">HEAT repeat domain-containing protein</fullName>
    </recommendedName>
</protein>
<name>A0AAW9SJY1_9BACT</name>
<evidence type="ECO:0000313" key="3">
    <source>
        <dbReference type="Proteomes" id="UP001403385"/>
    </source>
</evidence>
<comment type="caution">
    <text evidence="2">The sequence shown here is derived from an EMBL/GenBank/DDBJ whole genome shotgun (WGS) entry which is preliminary data.</text>
</comment>
<accession>A0AAW9SJY1</accession>
<keyword evidence="1" id="KW-0732">Signal</keyword>
<dbReference type="Proteomes" id="UP001403385">
    <property type="component" value="Unassembled WGS sequence"/>
</dbReference>
<gene>
    <name evidence="2" type="ORF">AAG747_24755</name>
</gene>
<dbReference type="RefSeq" id="WP_346823937.1">
    <property type="nucleotide sequence ID" value="NZ_JBDKWZ010000020.1"/>
</dbReference>
<dbReference type="EMBL" id="JBDKWZ010000020">
    <property type="protein sequence ID" value="MEN7551156.1"/>
    <property type="molecule type" value="Genomic_DNA"/>
</dbReference>
<keyword evidence="3" id="KW-1185">Reference proteome</keyword>
<dbReference type="AlphaFoldDB" id="A0AAW9SJY1"/>
<proteinExistence type="predicted"/>
<organism evidence="2 3">
    <name type="scientific">Rapidithrix thailandica</name>
    <dbReference type="NCBI Taxonomy" id="413964"/>
    <lineage>
        <taxon>Bacteria</taxon>
        <taxon>Pseudomonadati</taxon>
        <taxon>Bacteroidota</taxon>
        <taxon>Cytophagia</taxon>
        <taxon>Cytophagales</taxon>
        <taxon>Flammeovirgaceae</taxon>
        <taxon>Rapidithrix</taxon>
    </lineage>
</organism>
<reference evidence="2 3" key="1">
    <citation type="submission" date="2024-04" db="EMBL/GenBank/DDBJ databases">
        <title>Novel genus in family Flammeovirgaceae.</title>
        <authorList>
            <person name="Nguyen T.H."/>
            <person name="Vuong T.Q."/>
            <person name="Le H."/>
            <person name="Kim S.-G."/>
        </authorList>
    </citation>
    <scope>NUCLEOTIDE SEQUENCE [LARGE SCALE GENOMIC DNA]</scope>
    <source>
        <strain evidence="2 3">JCM 23209</strain>
    </source>
</reference>
<evidence type="ECO:0008006" key="4">
    <source>
        <dbReference type="Google" id="ProtNLM"/>
    </source>
</evidence>